<evidence type="ECO:0000259" key="2">
    <source>
        <dbReference type="PROSITE" id="PS50943"/>
    </source>
</evidence>
<dbReference type="GO" id="GO:0003677">
    <property type="term" value="F:DNA binding"/>
    <property type="evidence" value="ECO:0007669"/>
    <property type="project" value="InterPro"/>
</dbReference>
<dbReference type="SUPFAM" id="SSF47413">
    <property type="entry name" value="lambda repressor-like DNA-binding domains"/>
    <property type="match status" value="1"/>
</dbReference>
<dbReference type="Gene3D" id="1.10.260.40">
    <property type="entry name" value="lambda repressor-like DNA-binding domains"/>
    <property type="match status" value="1"/>
</dbReference>
<feature type="transmembrane region" description="Helical" evidence="1">
    <location>
        <begin position="119"/>
        <end position="140"/>
    </location>
</feature>
<keyword evidence="1" id="KW-1133">Transmembrane helix</keyword>
<dbReference type="CDD" id="cd00093">
    <property type="entry name" value="HTH_XRE"/>
    <property type="match status" value="1"/>
</dbReference>
<protein>
    <submittedName>
        <fullName evidence="3">Helix-turn-helix domain protein</fullName>
    </submittedName>
</protein>
<dbReference type="InterPro" id="IPR001387">
    <property type="entry name" value="Cro/C1-type_HTH"/>
</dbReference>
<organism evidence="3">
    <name type="scientific">Siphoviridae sp. ctOIB27</name>
    <dbReference type="NCBI Taxonomy" id="2826308"/>
    <lineage>
        <taxon>Viruses</taxon>
        <taxon>Duplodnaviria</taxon>
        <taxon>Heunggongvirae</taxon>
        <taxon>Uroviricota</taxon>
        <taxon>Caudoviricetes</taxon>
    </lineage>
</organism>
<evidence type="ECO:0000256" key="1">
    <source>
        <dbReference type="SAM" id="Phobius"/>
    </source>
</evidence>
<dbReference type="EMBL" id="BK014734">
    <property type="protein sequence ID" value="DAD73284.1"/>
    <property type="molecule type" value="Genomic_DNA"/>
</dbReference>
<dbReference type="Pfam" id="PF01381">
    <property type="entry name" value="HTH_3"/>
    <property type="match status" value="1"/>
</dbReference>
<proteinExistence type="predicted"/>
<evidence type="ECO:0000313" key="3">
    <source>
        <dbReference type="EMBL" id="DAD73284.1"/>
    </source>
</evidence>
<dbReference type="PROSITE" id="PS50943">
    <property type="entry name" value="HTH_CROC1"/>
    <property type="match status" value="1"/>
</dbReference>
<dbReference type="SMART" id="SM00530">
    <property type="entry name" value="HTH_XRE"/>
    <property type="match status" value="1"/>
</dbReference>
<keyword evidence="1" id="KW-0812">Transmembrane</keyword>
<feature type="domain" description="HTH cro/C1-type" evidence="2">
    <location>
        <begin position="17"/>
        <end position="72"/>
    </location>
</feature>
<feature type="transmembrane region" description="Helical" evidence="1">
    <location>
        <begin position="160"/>
        <end position="181"/>
    </location>
</feature>
<dbReference type="InterPro" id="IPR010982">
    <property type="entry name" value="Lambda_DNA-bd_dom_sf"/>
</dbReference>
<keyword evidence="1" id="KW-0472">Membrane</keyword>
<sequence length="194" mass="21173">MTIEDSALFSEAFRERIREEKKKSGLTIDQVVENAGVSKTAVIKLLSSGKVELKLNDCIALCRFFGLSIDEMYGLRAPAPAAEIPRKLLDRNRDLEIENARLRASNEALRAQICSVHSIAYILLFISALLAMSLIAYLVIDAQIKNAGLIQGGSLSALAWAFIALIAAAVIFGGIAIVRIIRRENKDSISCNNP</sequence>
<name>A0A8S5LTF9_9CAUD</name>
<accession>A0A8S5LTF9</accession>
<reference evidence="3" key="1">
    <citation type="journal article" date="2021" name="Proc. Natl. Acad. Sci. U.S.A.">
        <title>A Catalog of Tens of Thousands of Viruses from Human Metagenomes Reveals Hidden Associations with Chronic Diseases.</title>
        <authorList>
            <person name="Tisza M.J."/>
            <person name="Buck C.B."/>
        </authorList>
    </citation>
    <scope>NUCLEOTIDE SEQUENCE</scope>
    <source>
        <strain evidence="3">CtOIB27</strain>
    </source>
</reference>